<evidence type="ECO:0000256" key="1">
    <source>
        <dbReference type="SAM" id="Phobius"/>
    </source>
</evidence>
<dbReference type="InterPro" id="IPR025250">
    <property type="entry name" value="DUF4199"/>
</dbReference>
<feature type="transmembrane region" description="Helical" evidence="1">
    <location>
        <begin position="143"/>
        <end position="165"/>
    </location>
</feature>
<evidence type="ECO:0000313" key="2">
    <source>
        <dbReference type="EMBL" id="PRX57332.1"/>
    </source>
</evidence>
<protein>
    <submittedName>
        <fullName evidence="2">Uncharacterized protein DUF4199</fullName>
    </submittedName>
</protein>
<keyword evidence="1" id="KW-1133">Transmembrane helix</keyword>
<feature type="transmembrane region" description="Helical" evidence="1">
    <location>
        <begin position="9"/>
        <end position="27"/>
    </location>
</feature>
<feature type="transmembrane region" description="Helical" evidence="1">
    <location>
        <begin position="70"/>
        <end position="93"/>
    </location>
</feature>
<dbReference type="RefSeq" id="WP_158259082.1">
    <property type="nucleotide sequence ID" value="NZ_PVYX01000001.1"/>
</dbReference>
<sequence length="168" mass="18996">MKKTVIKYGIYGAIAICGLFLVSWFVLDDLPLSTQEALGYLSMILSLSFVFFGIKHYRDKENEGKVSFKNALVIGLLISLITALVFGVLDVIYTEVLNPDFMDTYYSQTLKTMEETMPAEEFEVKKAEMDAQKELFANPLMTFLFMALTVFVIGFIVSLLSALILQRK</sequence>
<name>A0A2T0MIC0_9FLAO</name>
<evidence type="ECO:0000313" key="3">
    <source>
        <dbReference type="Proteomes" id="UP000237640"/>
    </source>
</evidence>
<keyword evidence="3" id="KW-1185">Reference proteome</keyword>
<dbReference type="Pfam" id="PF13858">
    <property type="entry name" value="DUF4199"/>
    <property type="match status" value="1"/>
</dbReference>
<dbReference type="EMBL" id="PVYX01000001">
    <property type="protein sequence ID" value="PRX57332.1"/>
    <property type="molecule type" value="Genomic_DNA"/>
</dbReference>
<dbReference type="OrthoDB" id="6384283at2"/>
<dbReference type="AlphaFoldDB" id="A0A2T0MIC0"/>
<keyword evidence="1" id="KW-0472">Membrane</keyword>
<accession>A0A2T0MIC0</accession>
<keyword evidence="1" id="KW-0812">Transmembrane</keyword>
<proteinExistence type="predicted"/>
<organism evidence="2 3">
    <name type="scientific">Flagellimonas meridianipacifica</name>
    <dbReference type="NCBI Taxonomy" id="1080225"/>
    <lineage>
        <taxon>Bacteria</taxon>
        <taxon>Pseudomonadati</taxon>
        <taxon>Bacteroidota</taxon>
        <taxon>Flavobacteriia</taxon>
        <taxon>Flavobacteriales</taxon>
        <taxon>Flavobacteriaceae</taxon>
        <taxon>Flagellimonas</taxon>
    </lineage>
</organism>
<reference evidence="2 3" key="1">
    <citation type="submission" date="2018-03" db="EMBL/GenBank/DDBJ databases">
        <title>Genomic Encyclopedia of Archaeal and Bacterial Type Strains, Phase II (KMG-II): from individual species to whole genera.</title>
        <authorList>
            <person name="Goeker M."/>
        </authorList>
    </citation>
    <scope>NUCLEOTIDE SEQUENCE [LARGE SCALE GENOMIC DNA]</scope>
    <source>
        <strain evidence="2 3">DSM 25027</strain>
    </source>
</reference>
<comment type="caution">
    <text evidence="2">The sequence shown here is derived from an EMBL/GenBank/DDBJ whole genome shotgun (WGS) entry which is preliminary data.</text>
</comment>
<gene>
    <name evidence="2" type="ORF">CLV81_1335</name>
</gene>
<feature type="transmembrane region" description="Helical" evidence="1">
    <location>
        <begin position="39"/>
        <end position="58"/>
    </location>
</feature>
<dbReference type="Proteomes" id="UP000237640">
    <property type="component" value="Unassembled WGS sequence"/>
</dbReference>